<dbReference type="AlphaFoldDB" id="A0A8E6B2M7"/>
<keyword evidence="2" id="KW-1185">Reference proteome</keyword>
<dbReference type="EMBL" id="CP074694">
    <property type="protein sequence ID" value="QVL29946.1"/>
    <property type="molecule type" value="Genomic_DNA"/>
</dbReference>
<sequence length="70" mass="8013">MILSPRISQSIAHEESLCSVEEFVIDDREQLSPAELVQQKLQTLLPSRLIPVSALHMERVVNRFNGRSRN</sequence>
<organism evidence="1 2">
    <name type="scientific">Telmatocola sphagniphila</name>
    <dbReference type="NCBI Taxonomy" id="1123043"/>
    <lineage>
        <taxon>Bacteria</taxon>
        <taxon>Pseudomonadati</taxon>
        <taxon>Planctomycetota</taxon>
        <taxon>Planctomycetia</taxon>
        <taxon>Gemmatales</taxon>
        <taxon>Gemmataceae</taxon>
    </lineage>
</organism>
<protein>
    <submittedName>
        <fullName evidence="1">Uncharacterized protein</fullName>
    </submittedName>
</protein>
<evidence type="ECO:0000313" key="1">
    <source>
        <dbReference type="EMBL" id="QVL29946.1"/>
    </source>
</evidence>
<reference evidence="1" key="1">
    <citation type="submission" date="2021-05" db="EMBL/GenBank/DDBJ databases">
        <title>Complete genome sequence of the cellulolytic planctomycete Telmatocola sphagniphila SP2T and characterization of the first cellulase from planctomycetes.</title>
        <authorList>
            <person name="Rakitin A.L."/>
            <person name="Beletsky A.V."/>
            <person name="Naumoff D.G."/>
            <person name="Kulichevskaya I.S."/>
            <person name="Mardanov A.V."/>
            <person name="Ravin N.V."/>
            <person name="Dedysh S.N."/>
        </authorList>
    </citation>
    <scope>NUCLEOTIDE SEQUENCE</scope>
    <source>
        <strain evidence="1">SP2T</strain>
    </source>
</reference>
<name>A0A8E6B2M7_9BACT</name>
<dbReference type="RefSeq" id="WP_213493828.1">
    <property type="nucleotide sequence ID" value="NZ_CP074694.1"/>
</dbReference>
<dbReference type="Proteomes" id="UP000676194">
    <property type="component" value="Chromosome"/>
</dbReference>
<dbReference type="KEGG" id="tsph:KIH39_13815"/>
<gene>
    <name evidence="1" type="ORF">KIH39_13815</name>
</gene>
<evidence type="ECO:0000313" key="2">
    <source>
        <dbReference type="Proteomes" id="UP000676194"/>
    </source>
</evidence>
<accession>A0A8E6B2M7</accession>
<proteinExistence type="predicted"/>